<evidence type="ECO:0000313" key="2">
    <source>
        <dbReference type="Proteomes" id="UP000075787"/>
    </source>
</evidence>
<dbReference type="AlphaFoldDB" id="A0A162KFH4"/>
<name>A0A162KFH4_9PROT</name>
<accession>A0A162KFH4</accession>
<comment type="caution">
    <text evidence="1">The sequence shown here is derived from an EMBL/GenBank/DDBJ whole genome shotgun (WGS) entry which is preliminary data.</text>
</comment>
<organism evidence="1 2">
    <name type="scientific">Tistrella mobilis</name>
    <dbReference type="NCBI Taxonomy" id="171437"/>
    <lineage>
        <taxon>Bacteria</taxon>
        <taxon>Pseudomonadati</taxon>
        <taxon>Pseudomonadota</taxon>
        <taxon>Alphaproteobacteria</taxon>
        <taxon>Geminicoccales</taxon>
        <taxon>Geminicoccaceae</taxon>
        <taxon>Tistrella</taxon>
    </lineage>
</organism>
<dbReference type="GeneID" id="97244249"/>
<dbReference type="OrthoDB" id="8456317at2"/>
<sequence>MSCAVRSQITPPLATRPLATRPLAIRPLAALLLGLAGFGLAGCQTTSPDIGAAQIRPAPKPAHVAQPSGLAELLKLDQNDLTTRFGRPAVARREGQSVFWRYSDNRCALILYFPAIDAAKPGGARPTHGVVRWFGPQTAGAGDADCVAGFDHATIQARLAAPGV</sequence>
<proteinExistence type="predicted"/>
<evidence type="ECO:0000313" key="1">
    <source>
        <dbReference type="EMBL" id="KYO51150.1"/>
    </source>
</evidence>
<gene>
    <name evidence="1" type="ORF">AUP44_10270</name>
</gene>
<dbReference type="RefSeq" id="WP_062766931.1">
    <property type="nucleotide sequence ID" value="NZ_CP121045.1"/>
</dbReference>
<dbReference type="Proteomes" id="UP000075787">
    <property type="component" value="Unassembled WGS sequence"/>
</dbReference>
<protein>
    <submittedName>
        <fullName evidence="1">Uncharacterized protein</fullName>
    </submittedName>
</protein>
<dbReference type="EMBL" id="LPZR01000182">
    <property type="protein sequence ID" value="KYO51150.1"/>
    <property type="molecule type" value="Genomic_DNA"/>
</dbReference>
<reference evidence="1 2" key="1">
    <citation type="submission" date="2015-12" db="EMBL/GenBank/DDBJ databases">
        <title>Genome sequence of Tistrella mobilis MCCC 1A02139.</title>
        <authorList>
            <person name="Lu L."/>
            <person name="Lai Q."/>
            <person name="Shao Z."/>
            <person name="Qian P."/>
        </authorList>
    </citation>
    <scope>NUCLEOTIDE SEQUENCE [LARGE SCALE GENOMIC DNA]</scope>
    <source>
        <strain evidence="1 2">MCCC 1A02139</strain>
    </source>
</reference>